<dbReference type="Gene3D" id="3.30.870.10">
    <property type="entry name" value="Endonuclease Chain A"/>
    <property type="match status" value="1"/>
</dbReference>
<dbReference type="RefSeq" id="WP_345211985.1">
    <property type="nucleotide sequence ID" value="NZ_BAABFT010000007.1"/>
</dbReference>
<dbReference type="EMBL" id="BAABFT010000007">
    <property type="protein sequence ID" value="GAA4327223.1"/>
    <property type="molecule type" value="Genomic_DNA"/>
</dbReference>
<accession>A0ABP8GMR3</accession>
<proteinExistence type="predicted"/>
<evidence type="ECO:0000259" key="1">
    <source>
        <dbReference type="Pfam" id="PF13091"/>
    </source>
</evidence>
<evidence type="ECO:0000313" key="2">
    <source>
        <dbReference type="EMBL" id="GAA4327223.1"/>
    </source>
</evidence>
<reference evidence="3" key="1">
    <citation type="journal article" date="2019" name="Int. J. Syst. Evol. Microbiol.">
        <title>The Global Catalogue of Microorganisms (GCM) 10K type strain sequencing project: providing services to taxonomists for standard genome sequencing and annotation.</title>
        <authorList>
            <consortium name="The Broad Institute Genomics Platform"/>
            <consortium name="The Broad Institute Genome Sequencing Center for Infectious Disease"/>
            <person name="Wu L."/>
            <person name="Ma J."/>
        </authorList>
    </citation>
    <scope>NUCLEOTIDE SEQUENCE [LARGE SCALE GENOMIC DNA]</scope>
    <source>
        <strain evidence="3">JCM 17705</strain>
    </source>
</reference>
<comment type="caution">
    <text evidence="2">The sequence shown here is derived from an EMBL/GenBank/DDBJ whole genome shotgun (WGS) entry which is preliminary data.</text>
</comment>
<keyword evidence="3" id="KW-1185">Reference proteome</keyword>
<protein>
    <recommendedName>
        <fullName evidence="1">Phospholipase D-like domain-containing protein</fullName>
    </recommendedName>
</protein>
<evidence type="ECO:0000313" key="3">
    <source>
        <dbReference type="Proteomes" id="UP001500582"/>
    </source>
</evidence>
<organism evidence="2 3">
    <name type="scientific">Mucilaginibacter gynuensis</name>
    <dbReference type="NCBI Taxonomy" id="1302236"/>
    <lineage>
        <taxon>Bacteria</taxon>
        <taxon>Pseudomonadati</taxon>
        <taxon>Bacteroidota</taxon>
        <taxon>Sphingobacteriia</taxon>
        <taxon>Sphingobacteriales</taxon>
        <taxon>Sphingobacteriaceae</taxon>
        <taxon>Mucilaginibacter</taxon>
    </lineage>
</organism>
<dbReference type="Proteomes" id="UP001500582">
    <property type="component" value="Unassembled WGS sequence"/>
</dbReference>
<dbReference type="InterPro" id="IPR025202">
    <property type="entry name" value="PLD-like_dom"/>
</dbReference>
<dbReference type="SUPFAM" id="SSF56024">
    <property type="entry name" value="Phospholipase D/nuclease"/>
    <property type="match status" value="1"/>
</dbReference>
<dbReference type="Pfam" id="PF13091">
    <property type="entry name" value="PLDc_2"/>
    <property type="match status" value="1"/>
</dbReference>
<gene>
    <name evidence="2" type="ORF">GCM10023149_30520</name>
</gene>
<feature type="domain" description="Phospholipase D-like" evidence="1">
    <location>
        <begin position="7"/>
        <end position="63"/>
    </location>
</feature>
<name>A0ABP8GMR3_9SPHI</name>
<sequence>MPAFVKKENKFYHPKVYILRNHRGLTVYTGSGNCTLGGIEKNVEVSLKTDDQVICDELLKWFNVQMKQGKAITEAFILAYEPVFERHKARANQDQKEMELLLSPNSADLNKIDFTGQFFEKAHYDAFSGAKPYSYEPEIDKEREAVRSNLFQLNSLLYPKIKAKKYRFHHPK</sequence>